<dbReference type="OMA" id="CAKGSKH"/>
<feature type="chain" id="PRO_5004445153" description="RlpA-like double-psi beta-barrel-protein domain-containing protein-containing protein" evidence="2">
    <location>
        <begin position="29"/>
        <end position="275"/>
    </location>
</feature>
<dbReference type="OrthoDB" id="406505at2759"/>
<evidence type="ECO:0000256" key="1">
    <source>
        <dbReference type="ARBA" id="ARBA00022729"/>
    </source>
</evidence>
<dbReference type="CDD" id="cd22191">
    <property type="entry name" value="DPBB_RlpA_EXP_N-like"/>
    <property type="match status" value="1"/>
</dbReference>
<evidence type="ECO:0000313" key="4">
    <source>
        <dbReference type="Proteomes" id="UP000053319"/>
    </source>
</evidence>
<evidence type="ECO:0000313" key="3">
    <source>
        <dbReference type="EMBL" id="EJF61310.1"/>
    </source>
</evidence>
<proteinExistence type="predicted"/>
<dbReference type="InterPro" id="IPR051477">
    <property type="entry name" value="Expansin_CellWall"/>
</dbReference>
<gene>
    <name evidence="3" type="ORF">DICSQDRAFT_61122</name>
</gene>
<dbReference type="AlphaFoldDB" id="R7T008"/>
<keyword evidence="1 2" id="KW-0732">Signal</keyword>
<reference evidence="3 4" key="1">
    <citation type="journal article" date="2012" name="Science">
        <title>The Paleozoic origin of enzymatic lignin decomposition reconstructed from 31 fungal genomes.</title>
        <authorList>
            <person name="Floudas D."/>
            <person name="Binder M."/>
            <person name="Riley R."/>
            <person name="Barry K."/>
            <person name="Blanchette R.A."/>
            <person name="Henrissat B."/>
            <person name="Martinez A.T."/>
            <person name="Otillar R."/>
            <person name="Spatafora J.W."/>
            <person name="Yadav J.S."/>
            <person name="Aerts A."/>
            <person name="Benoit I."/>
            <person name="Boyd A."/>
            <person name="Carlson A."/>
            <person name="Copeland A."/>
            <person name="Coutinho P.M."/>
            <person name="de Vries R.P."/>
            <person name="Ferreira P."/>
            <person name="Findley K."/>
            <person name="Foster B."/>
            <person name="Gaskell J."/>
            <person name="Glotzer D."/>
            <person name="Gorecki P."/>
            <person name="Heitman J."/>
            <person name="Hesse C."/>
            <person name="Hori C."/>
            <person name="Igarashi K."/>
            <person name="Jurgens J.A."/>
            <person name="Kallen N."/>
            <person name="Kersten P."/>
            <person name="Kohler A."/>
            <person name="Kuees U."/>
            <person name="Kumar T.K.A."/>
            <person name="Kuo A."/>
            <person name="LaButti K."/>
            <person name="Larrondo L.F."/>
            <person name="Lindquist E."/>
            <person name="Ling A."/>
            <person name="Lombard V."/>
            <person name="Lucas S."/>
            <person name="Lundell T."/>
            <person name="Martin R."/>
            <person name="McLaughlin D.J."/>
            <person name="Morgenstern I."/>
            <person name="Morin E."/>
            <person name="Murat C."/>
            <person name="Nagy L.G."/>
            <person name="Nolan M."/>
            <person name="Ohm R.A."/>
            <person name="Patyshakuliyeva A."/>
            <person name="Rokas A."/>
            <person name="Ruiz-Duenas F.J."/>
            <person name="Sabat G."/>
            <person name="Salamov A."/>
            <person name="Samejima M."/>
            <person name="Schmutz J."/>
            <person name="Slot J.C."/>
            <person name="St John F."/>
            <person name="Stenlid J."/>
            <person name="Sun H."/>
            <person name="Sun S."/>
            <person name="Syed K."/>
            <person name="Tsang A."/>
            <person name="Wiebenga A."/>
            <person name="Young D."/>
            <person name="Pisabarro A."/>
            <person name="Eastwood D.C."/>
            <person name="Martin F."/>
            <person name="Cullen D."/>
            <person name="Grigoriev I.V."/>
            <person name="Hibbett D.S."/>
        </authorList>
    </citation>
    <scope>NUCLEOTIDE SEQUENCE [LARGE SCALE GENOMIC DNA]</scope>
    <source>
        <strain evidence="3 4">LYAD-421 SS1</strain>
    </source>
</reference>
<dbReference type="PANTHER" id="PTHR31836">
    <property type="match status" value="1"/>
</dbReference>
<dbReference type="EMBL" id="JH719411">
    <property type="protein sequence ID" value="EJF61310.1"/>
    <property type="molecule type" value="Genomic_DNA"/>
</dbReference>
<dbReference type="SUPFAM" id="SSF50685">
    <property type="entry name" value="Barwin-like endoglucanases"/>
    <property type="match status" value="1"/>
</dbReference>
<name>R7T008_DICSQ</name>
<dbReference type="RefSeq" id="XP_007366139.1">
    <property type="nucleotide sequence ID" value="XM_007366077.1"/>
</dbReference>
<dbReference type="HOGENOM" id="CLU_075893_0_0_1"/>
<dbReference type="Proteomes" id="UP000053319">
    <property type="component" value="Unassembled WGS sequence"/>
</dbReference>
<organism evidence="3 4">
    <name type="scientific">Dichomitus squalens (strain LYAD-421)</name>
    <name type="common">Western red white-rot fungus</name>
    <dbReference type="NCBI Taxonomy" id="732165"/>
    <lineage>
        <taxon>Eukaryota</taxon>
        <taxon>Fungi</taxon>
        <taxon>Dikarya</taxon>
        <taxon>Basidiomycota</taxon>
        <taxon>Agaricomycotina</taxon>
        <taxon>Agaricomycetes</taxon>
        <taxon>Polyporales</taxon>
        <taxon>Polyporaceae</taxon>
        <taxon>Dichomitus</taxon>
    </lineage>
</organism>
<dbReference type="KEGG" id="dsq:DICSQDRAFT_61122"/>
<evidence type="ECO:0008006" key="5">
    <source>
        <dbReference type="Google" id="ProtNLM"/>
    </source>
</evidence>
<dbReference type="GeneID" id="18843018"/>
<feature type="signal peptide" evidence="2">
    <location>
        <begin position="1"/>
        <end position="28"/>
    </location>
</feature>
<protein>
    <recommendedName>
        <fullName evidence="5">RlpA-like double-psi beta-barrel-protein domain-containing protein-containing protein</fullName>
    </recommendedName>
</protein>
<dbReference type="PANTHER" id="PTHR31836:SF22">
    <property type="entry name" value="RLPA-LIKE PROTEIN DOUBLE-PSI BETA-BARREL DOMAIN-CONTAINING PROTEIN"/>
    <property type="match status" value="1"/>
</dbReference>
<dbReference type="Gene3D" id="2.40.40.10">
    <property type="entry name" value="RlpA-like domain"/>
    <property type="match status" value="1"/>
</dbReference>
<sequence>MKTPTLRFLFHVAAICLLVCPASNGVLAADINAERMALERRYTTPHSLGDNYLFDPRDGWQSVNTTNLLYKYQTDADEHHHTYTHGTGGMLLLPRAKKAHSKSKSKSKKTSKNAKKSAKDVLSNASDGLLAAGGLTDNVKKIINTIKGIGKQEPVTITWYTGHDLDNPSCWANPNWAPTDRSFAAALTLVGWATKPKCFKFLELCSSPQKCIFVRVVDSCAGCAADSKHVDLTKAAFQSLADLDKGLLTVQMREATDPADGWLEDLWGPKMSANN</sequence>
<evidence type="ECO:0000256" key="2">
    <source>
        <dbReference type="SAM" id="SignalP"/>
    </source>
</evidence>
<accession>R7T008</accession>
<dbReference type="InterPro" id="IPR036908">
    <property type="entry name" value="RlpA-like_sf"/>
</dbReference>